<name>A0AAE0Y9Z2_9GAST</name>
<protein>
    <submittedName>
        <fullName evidence="2">Uncharacterized protein</fullName>
    </submittedName>
</protein>
<dbReference type="Proteomes" id="UP001283361">
    <property type="component" value="Unassembled WGS sequence"/>
</dbReference>
<dbReference type="AlphaFoldDB" id="A0AAE0Y9Z2"/>
<dbReference type="EMBL" id="JAWDGP010006599">
    <property type="protein sequence ID" value="KAK3738301.1"/>
    <property type="molecule type" value="Genomic_DNA"/>
</dbReference>
<organism evidence="2 3">
    <name type="scientific">Elysia crispata</name>
    <name type="common">lettuce slug</name>
    <dbReference type="NCBI Taxonomy" id="231223"/>
    <lineage>
        <taxon>Eukaryota</taxon>
        <taxon>Metazoa</taxon>
        <taxon>Spiralia</taxon>
        <taxon>Lophotrochozoa</taxon>
        <taxon>Mollusca</taxon>
        <taxon>Gastropoda</taxon>
        <taxon>Heterobranchia</taxon>
        <taxon>Euthyneura</taxon>
        <taxon>Panpulmonata</taxon>
        <taxon>Sacoglossa</taxon>
        <taxon>Placobranchoidea</taxon>
        <taxon>Plakobranchidae</taxon>
        <taxon>Elysia</taxon>
    </lineage>
</organism>
<evidence type="ECO:0000256" key="1">
    <source>
        <dbReference type="SAM" id="MobiDB-lite"/>
    </source>
</evidence>
<feature type="region of interest" description="Disordered" evidence="1">
    <location>
        <begin position="27"/>
        <end position="59"/>
    </location>
</feature>
<feature type="compositionally biased region" description="Gly residues" evidence="1">
    <location>
        <begin position="27"/>
        <end position="37"/>
    </location>
</feature>
<reference evidence="2" key="1">
    <citation type="journal article" date="2023" name="G3 (Bethesda)">
        <title>A reference genome for the long-term kleptoplast-retaining sea slug Elysia crispata morphotype clarki.</title>
        <authorList>
            <person name="Eastman K.E."/>
            <person name="Pendleton A.L."/>
            <person name="Shaikh M.A."/>
            <person name="Suttiyut T."/>
            <person name="Ogas R."/>
            <person name="Tomko P."/>
            <person name="Gavelis G."/>
            <person name="Widhalm J.R."/>
            <person name="Wisecaver J.H."/>
        </authorList>
    </citation>
    <scope>NUCLEOTIDE SEQUENCE</scope>
    <source>
        <strain evidence="2">ECLA1</strain>
    </source>
</reference>
<sequence length="131" mass="14077">MQCGKEELTVTNHFWCSRVKNLEGSQYTGGGQTGRPGVGAVALAGSPRHGPGVNKPGKINTEWHCASPSRAPEPRGESARKYFTQVTNFAPQCWAHITGVANRRRQSFQAVAGWSNRSVGRGESRVGKPGS</sequence>
<evidence type="ECO:0000313" key="2">
    <source>
        <dbReference type="EMBL" id="KAK3738301.1"/>
    </source>
</evidence>
<proteinExistence type="predicted"/>
<feature type="region of interest" description="Disordered" evidence="1">
    <location>
        <begin position="110"/>
        <end position="131"/>
    </location>
</feature>
<evidence type="ECO:0000313" key="3">
    <source>
        <dbReference type="Proteomes" id="UP001283361"/>
    </source>
</evidence>
<feature type="compositionally biased region" description="Basic and acidic residues" evidence="1">
    <location>
        <begin position="120"/>
        <end position="131"/>
    </location>
</feature>
<gene>
    <name evidence="2" type="ORF">RRG08_039708</name>
</gene>
<comment type="caution">
    <text evidence="2">The sequence shown here is derived from an EMBL/GenBank/DDBJ whole genome shotgun (WGS) entry which is preliminary data.</text>
</comment>
<accession>A0AAE0Y9Z2</accession>
<keyword evidence="3" id="KW-1185">Reference proteome</keyword>